<protein>
    <submittedName>
        <fullName evidence="1">Uncharacterized protein</fullName>
    </submittedName>
</protein>
<evidence type="ECO:0000313" key="1">
    <source>
        <dbReference type="EMBL" id="KDQ60881.1"/>
    </source>
</evidence>
<dbReference type="Proteomes" id="UP000027265">
    <property type="component" value="Unassembled WGS sequence"/>
</dbReference>
<gene>
    <name evidence="1" type="ORF">JAAARDRAFT_31883</name>
</gene>
<reference evidence="2" key="1">
    <citation type="journal article" date="2014" name="Proc. Natl. Acad. Sci. U.S.A.">
        <title>Extensive sampling of basidiomycete genomes demonstrates inadequacy of the white-rot/brown-rot paradigm for wood decay fungi.</title>
        <authorList>
            <person name="Riley R."/>
            <person name="Salamov A.A."/>
            <person name="Brown D.W."/>
            <person name="Nagy L.G."/>
            <person name="Floudas D."/>
            <person name="Held B.W."/>
            <person name="Levasseur A."/>
            <person name="Lombard V."/>
            <person name="Morin E."/>
            <person name="Otillar R."/>
            <person name="Lindquist E.A."/>
            <person name="Sun H."/>
            <person name="LaButti K.M."/>
            <person name="Schmutz J."/>
            <person name="Jabbour D."/>
            <person name="Luo H."/>
            <person name="Baker S.E."/>
            <person name="Pisabarro A.G."/>
            <person name="Walton J.D."/>
            <person name="Blanchette R.A."/>
            <person name="Henrissat B."/>
            <person name="Martin F."/>
            <person name="Cullen D."/>
            <person name="Hibbett D.S."/>
            <person name="Grigoriev I.V."/>
        </authorList>
    </citation>
    <scope>NUCLEOTIDE SEQUENCE [LARGE SCALE GENOMIC DNA]</scope>
    <source>
        <strain evidence="2">MUCL 33604</strain>
    </source>
</reference>
<feature type="non-terminal residue" evidence="1">
    <location>
        <position position="1"/>
    </location>
</feature>
<dbReference type="EMBL" id="KL197713">
    <property type="protein sequence ID" value="KDQ60881.1"/>
    <property type="molecule type" value="Genomic_DNA"/>
</dbReference>
<organism evidence="1 2">
    <name type="scientific">Jaapia argillacea MUCL 33604</name>
    <dbReference type="NCBI Taxonomy" id="933084"/>
    <lineage>
        <taxon>Eukaryota</taxon>
        <taxon>Fungi</taxon>
        <taxon>Dikarya</taxon>
        <taxon>Basidiomycota</taxon>
        <taxon>Agaricomycotina</taxon>
        <taxon>Agaricomycetes</taxon>
        <taxon>Agaricomycetidae</taxon>
        <taxon>Jaapiales</taxon>
        <taxon>Jaapiaceae</taxon>
        <taxon>Jaapia</taxon>
    </lineage>
</organism>
<dbReference type="InParanoid" id="A0A067QE60"/>
<dbReference type="HOGENOM" id="CLU_085458_1_0_1"/>
<dbReference type="OrthoDB" id="3006153at2759"/>
<dbReference type="AlphaFoldDB" id="A0A067QE60"/>
<proteinExistence type="predicted"/>
<keyword evidence="2" id="KW-1185">Reference proteome</keyword>
<name>A0A067QE60_9AGAM</name>
<sequence length="183" mass="20611">MSTLESWFTRAIPHPNPSEFTPTEDEFVLHFSVSRMGGDDLILALFHPNIAITSSGSVLTLPPPDFSSLVDLSKKVDHPGPGTWKQWRIKSIRSCRPIYTLVTRDPNDHGKVKTVGVYAYSKDFKILENPVDDLESLPEYVSDFFDAAMEATKKRGDVEEAKNTELLERVKQISFALEDKSIL</sequence>
<accession>A0A067QE60</accession>
<evidence type="ECO:0000313" key="2">
    <source>
        <dbReference type="Proteomes" id="UP000027265"/>
    </source>
</evidence>